<protein>
    <submittedName>
        <fullName evidence="2">Polysacc_deac_1</fullName>
    </submittedName>
</protein>
<accession>A0A060BR08</accession>
<organism evidence="2">
    <name type="scientific">uncultured Hirschia sp</name>
    <dbReference type="NCBI Taxonomy" id="543125"/>
    <lineage>
        <taxon>Bacteria</taxon>
        <taxon>Pseudomonadati</taxon>
        <taxon>Pseudomonadota</taxon>
        <taxon>Alphaproteobacteria</taxon>
        <taxon>Hyphomonadales</taxon>
        <taxon>Hyphomonadaceae</taxon>
        <taxon>Hirschia</taxon>
        <taxon>environmental samples</taxon>
    </lineage>
</organism>
<proteinExistence type="predicted"/>
<feature type="region of interest" description="Disordered" evidence="1">
    <location>
        <begin position="15"/>
        <end position="100"/>
    </location>
</feature>
<feature type="compositionally biased region" description="Basic and acidic residues" evidence="1">
    <location>
        <begin position="78"/>
        <end position="100"/>
    </location>
</feature>
<evidence type="ECO:0000313" key="2">
    <source>
        <dbReference type="EMBL" id="AIA85354.1"/>
    </source>
</evidence>
<evidence type="ECO:0000256" key="1">
    <source>
        <dbReference type="SAM" id="MobiDB-lite"/>
    </source>
</evidence>
<dbReference type="AlphaFoldDB" id="A0A060BR08"/>
<feature type="non-terminal residue" evidence="2">
    <location>
        <position position="1"/>
    </location>
</feature>
<feature type="compositionally biased region" description="Basic and acidic residues" evidence="1">
    <location>
        <begin position="140"/>
        <end position="150"/>
    </location>
</feature>
<feature type="region of interest" description="Disordered" evidence="1">
    <location>
        <begin position="140"/>
        <end position="164"/>
    </location>
</feature>
<feature type="non-terminal residue" evidence="2">
    <location>
        <position position="164"/>
    </location>
</feature>
<name>A0A060BR08_9PROT</name>
<sequence>GSALRRRVRQLRAGLSHLDATRIRQPHRHLPRAGRSGSLPDPRRGGGERLGRRTLSVPHRAIQEEEIRVHRAWPLGQPHDHLQDERGRREGGDRRIDRGDREGLWGEATRLAGTGLRRERAHAAAAGRCRAGLRARLAERRPALSHEGRPQVRLPAQPAGMGRR</sequence>
<dbReference type="EMBL" id="KF118095">
    <property type="protein sequence ID" value="AIA85354.1"/>
    <property type="molecule type" value="Genomic_DNA"/>
</dbReference>
<reference evidence="2" key="1">
    <citation type="journal article" date="2013" name="Environ. Microbiol.">
        <title>Seasonally variable intestinal metagenomes of the red palm weevil (Rhynchophorus ferrugineus).</title>
        <authorList>
            <person name="Jia S."/>
            <person name="Zhang X."/>
            <person name="Zhang G."/>
            <person name="Yin A."/>
            <person name="Zhang S."/>
            <person name="Li F."/>
            <person name="Wang L."/>
            <person name="Zhao D."/>
            <person name="Yun Q."/>
            <person name="Tala"/>
            <person name="Wang J."/>
            <person name="Sun G."/>
            <person name="Baabdullah M."/>
            <person name="Yu X."/>
            <person name="Hu S."/>
            <person name="Al-Mssallem I.S."/>
            <person name="Yu J."/>
        </authorList>
    </citation>
    <scope>NUCLEOTIDE SEQUENCE</scope>
</reference>
<feature type="compositionally biased region" description="Basic and acidic residues" evidence="1">
    <location>
        <begin position="41"/>
        <end position="51"/>
    </location>
</feature>